<dbReference type="Gene3D" id="3.40.50.300">
    <property type="entry name" value="P-loop containing nucleotide triphosphate hydrolases"/>
    <property type="match status" value="1"/>
</dbReference>
<keyword evidence="2" id="KW-0813">Transport</keyword>
<dbReference type="InterPro" id="IPR003439">
    <property type="entry name" value="ABC_transporter-like_ATP-bd"/>
</dbReference>
<dbReference type="PANTHER" id="PTHR43776">
    <property type="entry name" value="TRANSPORT ATP-BINDING PROTEIN"/>
    <property type="match status" value="1"/>
</dbReference>
<dbReference type="RefSeq" id="WP_091532086.1">
    <property type="nucleotide sequence ID" value="NZ_LT629772.1"/>
</dbReference>
<feature type="region of interest" description="Disordered" evidence="5">
    <location>
        <begin position="346"/>
        <end position="370"/>
    </location>
</feature>
<gene>
    <name evidence="7" type="ORF">SAMN04489812_1467</name>
</gene>
<keyword evidence="4 7" id="KW-0067">ATP-binding</keyword>
<dbReference type="NCBIfam" id="TIGR01727">
    <property type="entry name" value="oligo_HPY"/>
    <property type="match status" value="1"/>
</dbReference>
<evidence type="ECO:0000313" key="7">
    <source>
        <dbReference type="EMBL" id="SDS29399.1"/>
    </source>
</evidence>
<dbReference type="GO" id="GO:0055085">
    <property type="term" value="P:transmembrane transport"/>
    <property type="evidence" value="ECO:0007669"/>
    <property type="project" value="UniProtKB-ARBA"/>
</dbReference>
<organism evidence="7 8">
    <name type="scientific">Microlunatus soli</name>
    <dbReference type="NCBI Taxonomy" id="630515"/>
    <lineage>
        <taxon>Bacteria</taxon>
        <taxon>Bacillati</taxon>
        <taxon>Actinomycetota</taxon>
        <taxon>Actinomycetes</taxon>
        <taxon>Propionibacteriales</taxon>
        <taxon>Propionibacteriaceae</taxon>
        <taxon>Microlunatus</taxon>
    </lineage>
</organism>
<dbReference type="PANTHER" id="PTHR43776:SF7">
    <property type="entry name" value="D,D-DIPEPTIDE TRANSPORT ATP-BINDING PROTEIN DDPF-RELATED"/>
    <property type="match status" value="1"/>
</dbReference>
<evidence type="ECO:0000256" key="5">
    <source>
        <dbReference type="SAM" id="MobiDB-lite"/>
    </source>
</evidence>
<dbReference type="SMART" id="SM00382">
    <property type="entry name" value="AAA"/>
    <property type="match status" value="1"/>
</dbReference>
<dbReference type="STRING" id="630515.SAMN04489812_1467"/>
<dbReference type="InterPro" id="IPR013563">
    <property type="entry name" value="Oligopep_ABC_C"/>
</dbReference>
<dbReference type="PROSITE" id="PS00211">
    <property type="entry name" value="ABC_TRANSPORTER_1"/>
    <property type="match status" value="1"/>
</dbReference>
<sequence length="370" mass="40006">MTETVTDQGTDAAAGEPVLQVQGLQKHFPVRQGILRRAHSHVKAVDGVDFELFAGETLGLVGESGCGKSTTGRLLMRLEDPTGGTIRYRGLDVAAAGKQQRSELSRRIQIVFQDPYASLSPRMTVQEIVAEPLQIQGRYRDGGRQKVAAVLESVGLTAQHANRYAHEFSGGQRQRIGIARALVLDPSVLVLDEPVSALDVSIRAQVINQLELLQEQLGLAYLFISHDLSVVRHTCDRVAVMYLGKIVESGSRTDIFSRPSHPYTQALLSAIPSPDISDLGGRDRIVLRGDVPSPSNPPSGCRFRTRCWKAAEICASIEPPLQPAPDRAPGSQQVVACHFPDPIDVVGGEPVGAYRDGDPDERSAGRDGTN</sequence>
<evidence type="ECO:0000313" key="8">
    <source>
        <dbReference type="Proteomes" id="UP000199103"/>
    </source>
</evidence>
<dbReference type="FunFam" id="3.40.50.300:FF:000016">
    <property type="entry name" value="Oligopeptide ABC transporter ATP-binding component"/>
    <property type="match status" value="1"/>
</dbReference>
<evidence type="ECO:0000256" key="3">
    <source>
        <dbReference type="ARBA" id="ARBA00022741"/>
    </source>
</evidence>
<dbReference type="SUPFAM" id="SSF52540">
    <property type="entry name" value="P-loop containing nucleoside triphosphate hydrolases"/>
    <property type="match status" value="1"/>
</dbReference>
<accession>A0A1H1R345</accession>
<dbReference type="PROSITE" id="PS50893">
    <property type="entry name" value="ABC_TRANSPORTER_2"/>
    <property type="match status" value="1"/>
</dbReference>
<dbReference type="GO" id="GO:0015833">
    <property type="term" value="P:peptide transport"/>
    <property type="evidence" value="ECO:0007669"/>
    <property type="project" value="InterPro"/>
</dbReference>
<evidence type="ECO:0000256" key="4">
    <source>
        <dbReference type="ARBA" id="ARBA00022840"/>
    </source>
</evidence>
<dbReference type="Proteomes" id="UP000199103">
    <property type="component" value="Chromosome I"/>
</dbReference>
<dbReference type="NCBIfam" id="NF008453">
    <property type="entry name" value="PRK11308.1"/>
    <property type="match status" value="1"/>
</dbReference>
<evidence type="ECO:0000259" key="6">
    <source>
        <dbReference type="PROSITE" id="PS50893"/>
    </source>
</evidence>
<proteinExistence type="inferred from homology"/>
<dbReference type="AlphaFoldDB" id="A0A1H1R345"/>
<dbReference type="EMBL" id="LT629772">
    <property type="protein sequence ID" value="SDS29399.1"/>
    <property type="molecule type" value="Genomic_DNA"/>
</dbReference>
<dbReference type="InterPro" id="IPR050319">
    <property type="entry name" value="ABC_transp_ATP-bind"/>
</dbReference>
<dbReference type="GO" id="GO:0005524">
    <property type="term" value="F:ATP binding"/>
    <property type="evidence" value="ECO:0007669"/>
    <property type="project" value="UniProtKB-KW"/>
</dbReference>
<protein>
    <submittedName>
        <fullName evidence="7">Peptide/nickel transport system ATP-binding protein</fullName>
    </submittedName>
</protein>
<keyword evidence="3" id="KW-0547">Nucleotide-binding</keyword>
<evidence type="ECO:0000256" key="1">
    <source>
        <dbReference type="ARBA" id="ARBA00005417"/>
    </source>
</evidence>
<dbReference type="CDD" id="cd03257">
    <property type="entry name" value="ABC_NikE_OppD_transporters"/>
    <property type="match status" value="1"/>
</dbReference>
<comment type="similarity">
    <text evidence="1">Belongs to the ABC transporter superfamily.</text>
</comment>
<feature type="compositionally biased region" description="Basic and acidic residues" evidence="5">
    <location>
        <begin position="355"/>
        <end position="370"/>
    </location>
</feature>
<keyword evidence="8" id="KW-1185">Reference proteome</keyword>
<feature type="domain" description="ABC transporter" evidence="6">
    <location>
        <begin position="19"/>
        <end position="268"/>
    </location>
</feature>
<evidence type="ECO:0000256" key="2">
    <source>
        <dbReference type="ARBA" id="ARBA00022448"/>
    </source>
</evidence>
<dbReference type="InterPro" id="IPR017871">
    <property type="entry name" value="ABC_transporter-like_CS"/>
</dbReference>
<dbReference type="Pfam" id="PF00005">
    <property type="entry name" value="ABC_tran"/>
    <property type="match status" value="1"/>
</dbReference>
<dbReference type="Pfam" id="PF08352">
    <property type="entry name" value="oligo_HPY"/>
    <property type="match status" value="1"/>
</dbReference>
<dbReference type="GO" id="GO:0016887">
    <property type="term" value="F:ATP hydrolysis activity"/>
    <property type="evidence" value="ECO:0007669"/>
    <property type="project" value="InterPro"/>
</dbReference>
<dbReference type="InterPro" id="IPR027417">
    <property type="entry name" value="P-loop_NTPase"/>
</dbReference>
<reference evidence="7 8" key="1">
    <citation type="submission" date="2016-10" db="EMBL/GenBank/DDBJ databases">
        <authorList>
            <person name="de Groot N.N."/>
        </authorList>
    </citation>
    <scope>NUCLEOTIDE SEQUENCE [LARGE SCALE GENOMIC DNA]</scope>
    <source>
        <strain evidence="7 8">DSM 21800</strain>
    </source>
</reference>
<dbReference type="InterPro" id="IPR003593">
    <property type="entry name" value="AAA+_ATPase"/>
</dbReference>
<name>A0A1H1R345_9ACTN</name>
<dbReference type="OrthoDB" id="5357528at2"/>